<dbReference type="PANTHER" id="PTHR11439">
    <property type="entry name" value="GAG-POL-RELATED RETROTRANSPOSON"/>
    <property type="match status" value="1"/>
</dbReference>
<dbReference type="InterPro" id="IPR057670">
    <property type="entry name" value="SH3_retrovirus"/>
</dbReference>
<comment type="caution">
    <text evidence="5">The sequence shown here is derived from an EMBL/GenBank/DDBJ whole genome shotgun (WGS) entry which is preliminary data.</text>
</comment>
<feature type="coiled-coil region" evidence="1">
    <location>
        <begin position="136"/>
        <end position="163"/>
    </location>
</feature>
<dbReference type="InterPro" id="IPR043502">
    <property type="entry name" value="DNA/RNA_pol_sf"/>
</dbReference>
<name>A0ABQ4ZAU3_9ASTR</name>
<dbReference type="Pfam" id="PF07727">
    <property type="entry name" value="RVT_2"/>
    <property type="match status" value="1"/>
</dbReference>
<reference evidence="5" key="1">
    <citation type="journal article" date="2022" name="Int. J. Mol. Sci.">
        <title>Draft Genome of Tanacetum Coccineum: Genomic Comparison of Closely Related Tanacetum-Family Plants.</title>
        <authorList>
            <person name="Yamashiro T."/>
            <person name="Shiraishi A."/>
            <person name="Nakayama K."/>
            <person name="Satake H."/>
        </authorList>
    </citation>
    <scope>NUCLEOTIDE SEQUENCE</scope>
</reference>
<dbReference type="Proteomes" id="UP001151760">
    <property type="component" value="Unassembled WGS sequence"/>
</dbReference>
<feature type="compositionally biased region" description="Basic and acidic residues" evidence="2">
    <location>
        <begin position="342"/>
        <end position="367"/>
    </location>
</feature>
<dbReference type="SUPFAM" id="SSF56672">
    <property type="entry name" value="DNA/RNA polymerases"/>
    <property type="match status" value="1"/>
</dbReference>
<evidence type="ECO:0000313" key="5">
    <source>
        <dbReference type="EMBL" id="GJS86140.1"/>
    </source>
</evidence>
<feature type="region of interest" description="Disordered" evidence="2">
    <location>
        <begin position="194"/>
        <end position="218"/>
    </location>
</feature>
<evidence type="ECO:0000256" key="2">
    <source>
        <dbReference type="SAM" id="MobiDB-lite"/>
    </source>
</evidence>
<feature type="domain" description="Reverse transcriptase Ty1/copia-type" evidence="3">
    <location>
        <begin position="502"/>
        <end position="684"/>
    </location>
</feature>
<sequence length="803" mass="91885">MRQAPSQVPERLHPPRRRILCVGIKSLLNAVSITTVPIDVNAAQSKLVLLENFNENYSKCLRLLVKLQLWNKVKAVKEIMLLVKKVSTAELKFNSIKDAKLLLEAIEKRFGGNEATKKTQRNLLKHQYENFTAPSLEMLDQTFDRLQKLVSQLERLVKTLHEDVNQKLLRSLSHEWNTHAIVWRNKADLKTMSMDDSTTTSITPRNQDNKKESSRRSVHVETFTSTSLVLCDGLGCYDWSDQAEEGPNYHSWPYSSSSSDSEADEGFFVGYSLNSKAFRVFNSRTRIVEENLHIRFSESTPNVAGSGPDWLFDIDALTRTMNYEPIVADPKNVHNIDGIKPSSDDGKKVDEDPRKDSESNDQEKEDNVNSTNNVNAASTNEVNVVGGKTSIELPDDPNMPALEDYSIFDFTRNDEDDGVVADMNNLDTTIQVSPIPTTRIHKDHPLDQVIRDLQSATQTRRMSKNLEEHGFVKEPKKVIHALKDPSWIEAMQEELLQFKLQEVWTLVDLPNGKRAIGTKWVFRNKKDERGIVIRNKARLVAQGYTQEEGIDYDEVFAPVARIEAIRLFLAYALFKDFVVYQMDVKSAFLYGKIEEEVYVCQPPGFEDPDFPDRVYKVKKALYGLHQAPRAWYETLSTYLLDNEFQRGKIDKTLFIKRYKGDILLVQVYVDDIIFGSTKKELLQQKKDGIFISQDKYVGEILKKFGFTEVKTASTHGNTKARFKDEKVNKYQVNLKVSHLHAVKRIFRYLKGQPKLGLWYPKDSPFDLVAYTDSDYAGASLDRKSTTGGCQFLGSRLISWQCKK</sequence>
<feature type="compositionally biased region" description="Low complexity" evidence="2">
    <location>
        <begin position="368"/>
        <end position="383"/>
    </location>
</feature>
<gene>
    <name evidence="5" type="ORF">Tco_0752681</name>
</gene>
<protein>
    <submittedName>
        <fullName evidence="5">Ribonuclease H-like domain-containing protein</fullName>
    </submittedName>
</protein>
<evidence type="ECO:0000313" key="6">
    <source>
        <dbReference type="Proteomes" id="UP001151760"/>
    </source>
</evidence>
<keyword evidence="6" id="KW-1185">Reference proteome</keyword>
<proteinExistence type="predicted"/>
<evidence type="ECO:0000259" key="3">
    <source>
        <dbReference type="Pfam" id="PF07727"/>
    </source>
</evidence>
<feature type="compositionally biased region" description="Basic and acidic residues" evidence="2">
    <location>
        <begin position="207"/>
        <end position="218"/>
    </location>
</feature>
<evidence type="ECO:0000259" key="4">
    <source>
        <dbReference type="Pfam" id="PF25597"/>
    </source>
</evidence>
<dbReference type="InterPro" id="IPR013103">
    <property type="entry name" value="RVT_2"/>
</dbReference>
<evidence type="ECO:0000256" key="1">
    <source>
        <dbReference type="SAM" id="Coils"/>
    </source>
</evidence>
<dbReference type="Pfam" id="PF25597">
    <property type="entry name" value="SH3_retrovirus"/>
    <property type="match status" value="1"/>
</dbReference>
<feature type="region of interest" description="Disordered" evidence="2">
    <location>
        <begin position="331"/>
        <end position="383"/>
    </location>
</feature>
<accession>A0ABQ4ZAU3</accession>
<reference evidence="5" key="2">
    <citation type="submission" date="2022-01" db="EMBL/GenBank/DDBJ databases">
        <authorList>
            <person name="Yamashiro T."/>
            <person name="Shiraishi A."/>
            <person name="Satake H."/>
            <person name="Nakayama K."/>
        </authorList>
    </citation>
    <scope>NUCLEOTIDE SEQUENCE</scope>
</reference>
<organism evidence="5 6">
    <name type="scientific">Tanacetum coccineum</name>
    <dbReference type="NCBI Taxonomy" id="301880"/>
    <lineage>
        <taxon>Eukaryota</taxon>
        <taxon>Viridiplantae</taxon>
        <taxon>Streptophyta</taxon>
        <taxon>Embryophyta</taxon>
        <taxon>Tracheophyta</taxon>
        <taxon>Spermatophyta</taxon>
        <taxon>Magnoliopsida</taxon>
        <taxon>eudicotyledons</taxon>
        <taxon>Gunneridae</taxon>
        <taxon>Pentapetalae</taxon>
        <taxon>asterids</taxon>
        <taxon>campanulids</taxon>
        <taxon>Asterales</taxon>
        <taxon>Asteraceae</taxon>
        <taxon>Asteroideae</taxon>
        <taxon>Anthemideae</taxon>
        <taxon>Anthemidinae</taxon>
        <taxon>Tanacetum</taxon>
    </lineage>
</organism>
<keyword evidence="1" id="KW-0175">Coiled coil</keyword>
<dbReference type="PANTHER" id="PTHR11439:SF495">
    <property type="entry name" value="REVERSE TRANSCRIPTASE, RNA-DEPENDENT DNA POLYMERASE-RELATED"/>
    <property type="match status" value="1"/>
</dbReference>
<dbReference type="EMBL" id="BQNB010011101">
    <property type="protein sequence ID" value="GJS86140.1"/>
    <property type="molecule type" value="Genomic_DNA"/>
</dbReference>
<feature type="domain" description="Retroviral polymerase SH3-like" evidence="4">
    <location>
        <begin position="257"/>
        <end position="300"/>
    </location>
</feature>